<evidence type="ECO:0000256" key="1">
    <source>
        <dbReference type="ARBA" id="ARBA00000448"/>
    </source>
</evidence>
<dbReference type="SUPFAM" id="SSF51445">
    <property type="entry name" value="(Trans)glycosidases"/>
    <property type="match status" value="1"/>
</dbReference>
<dbReference type="Proteomes" id="UP001164286">
    <property type="component" value="Unassembled WGS sequence"/>
</dbReference>
<dbReference type="InterPro" id="IPR013783">
    <property type="entry name" value="Ig-like_fold"/>
</dbReference>
<dbReference type="RefSeq" id="XP_052946762.1">
    <property type="nucleotide sequence ID" value="XM_053087021.1"/>
</dbReference>
<sequence length="874" mass="94326">MSNLIAKGIQKVEKAFAPAPTPAGPAPTSIDPVAVLKQLSSEEKIALLSGDDMWHTAPVKRLGVPRVRCSDGPNGVRGTAWTNGAAASCFPCATALGASFDVDLIRRIGEALGEECRARGVHCILGPTTNIQRHPCGGRGFESFGEGNGADIADPHLSGTAALAWIEGVQSKQVMTSKSSFHNHRRSSNSVMDERTMHEIYLEPFRIQMKADPAVFMPSYNKVNGQHVVEQSYLLRKVLRDDFGFHGMLMSDWSGTTPGYETIKAGLDLEMPGPSMVRGAAVERDMITGKLTTADVDECVLRVLEYVKTAQLSGIPFEALESSIDTPAVRGLLRESASDGVVLLKNTANVLPIPLKAGLKIAVIGPNAKIAAYSGGGSASLLPTYKVTPLEAITEEATKIGAQVSYTIGADGSSFSPLLTDFLSLPAGVADVGIVCADFYEENPWNGKEVQPVFRKCNNSAFTYFIDGIPKTIPVRGYVSLKTVFTPDVGGKWILGLGVAGQADLYVDGKKVVDNSTDQKEGLLFFNTGAEERFGEIEVEAGRPYQFEVRFSNFKQLNAHSPYAGRRGGIRIGGRPKYDAKTEIAKAVKLVQESDVAIVVIGTNSEWESEAYDRSDMKLPPGTDDLVRAVLAANPKTIIANQSGMPVELPWLAESTTVLQSFFGGNECGSGISDVVFGLKNPSGKLPLTWSQKLEDWPSHGNGRFGDDVTTVYGEGIEVGYRHFDRPGKVKSEFPFGYGLSYSTFKFGELSVSPVEPYGAEVSFDVTNTSNVAGAEVGQVYVHQYSPKVARPDIELAGFAKAHLQPGETKSLTVVLDHKAFSYYSVTQKAWVAEKGTYEIRVGSSSVDMHLTAPFSLGESWTWIGRKEPERLAY</sequence>
<evidence type="ECO:0000256" key="5">
    <source>
        <dbReference type="ARBA" id="ARBA00023295"/>
    </source>
</evidence>
<dbReference type="InterPro" id="IPR017853">
    <property type="entry name" value="GH"/>
</dbReference>
<dbReference type="PANTHER" id="PTHR42715:SF10">
    <property type="entry name" value="BETA-GLUCOSIDASE"/>
    <property type="match status" value="1"/>
</dbReference>
<dbReference type="GO" id="GO:0008422">
    <property type="term" value="F:beta-glucosidase activity"/>
    <property type="evidence" value="ECO:0007669"/>
    <property type="project" value="UniProtKB-EC"/>
</dbReference>
<evidence type="ECO:0000313" key="7">
    <source>
        <dbReference type="EMBL" id="KAI9636985.1"/>
    </source>
</evidence>
<dbReference type="PROSITE" id="PS51820">
    <property type="entry name" value="PA14"/>
    <property type="match status" value="1"/>
</dbReference>
<dbReference type="PANTHER" id="PTHR42715">
    <property type="entry name" value="BETA-GLUCOSIDASE"/>
    <property type="match status" value="1"/>
</dbReference>
<comment type="catalytic activity">
    <reaction evidence="1">
        <text>Hydrolysis of terminal, non-reducing beta-D-glucosyl residues with release of beta-D-glucose.</text>
        <dbReference type="EC" id="3.2.1.21"/>
    </reaction>
</comment>
<evidence type="ECO:0000313" key="8">
    <source>
        <dbReference type="Proteomes" id="UP001164286"/>
    </source>
</evidence>
<organism evidence="7 8">
    <name type="scientific">Dioszegia hungarica</name>
    <dbReference type="NCBI Taxonomy" id="4972"/>
    <lineage>
        <taxon>Eukaryota</taxon>
        <taxon>Fungi</taxon>
        <taxon>Dikarya</taxon>
        <taxon>Basidiomycota</taxon>
        <taxon>Agaricomycotina</taxon>
        <taxon>Tremellomycetes</taxon>
        <taxon>Tremellales</taxon>
        <taxon>Bulleribasidiaceae</taxon>
        <taxon>Dioszegia</taxon>
    </lineage>
</organism>
<dbReference type="GeneID" id="77726222"/>
<dbReference type="InterPro" id="IPR011658">
    <property type="entry name" value="PA14_dom"/>
</dbReference>
<evidence type="ECO:0000256" key="3">
    <source>
        <dbReference type="ARBA" id="ARBA00012744"/>
    </source>
</evidence>
<dbReference type="Pfam" id="PF14310">
    <property type="entry name" value="Fn3-like"/>
    <property type="match status" value="1"/>
</dbReference>
<dbReference type="InterPro" id="IPR050288">
    <property type="entry name" value="Cellulose_deg_GH3"/>
</dbReference>
<dbReference type="Gene3D" id="2.60.120.260">
    <property type="entry name" value="Galactose-binding domain-like"/>
    <property type="match status" value="1"/>
</dbReference>
<dbReference type="SMART" id="SM01217">
    <property type="entry name" value="Fn3_like"/>
    <property type="match status" value="1"/>
</dbReference>
<comment type="similarity">
    <text evidence="2">Belongs to the glycosyl hydrolase 3 family.</text>
</comment>
<dbReference type="InterPro" id="IPR002772">
    <property type="entry name" value="Glyco_hydro_3_C"/>
</dbReference>
<keyword evidence="5" id="KW-0326">Glycosidase</keyword>
<keyword evidence="4 7" id="KW-0378">Hydrolase</keyword>
<gene>
    <name evidence="7" type="ORF">MKK02DRAFT_25329</name>
</gene>
<dbReference type="Gene3D" id="3.40.50.1700">
    <property type="entry name" value="Glycoside hydrolase family 3 C-terminal domain"/>
    <property type="match status" value="1"/>
</dbReference>
<dbReference type="AlphaFoldDB" id="A0AA38H9T1"/>
<dbReference type="GO" id="GO:0009251">
    <property type="term" value="P:glucan catabolic process"/>
    <property type="evidence" value="ECO:0007669"/>
    <property type="project" value="TreeGrafter"/>
</dbReference>
<dbReference type="InterPro" id="IPR036881">
    <property type="entry name" value="Glyco_hydro_3_C_sf"/>
</dbReference>
<dbReference type="Gene3D" id="2.60.40.10">
    <property type="entry name" value="Immunoglobulins"/>
    <property type="match status" value="1"/>
</dbReference>
<dbReference type="Pfam" id="PF01915">
    <property type="entry name" value="Glyco_hydro_3_C"/>
    <property type="match status" value="1"/>
</dbReference>
<dbReference type="InterPro" id="IPR037524">
    <property type="entry name" value="PA14/GLEYA"/>
</dbReference>
<evidence type="ECO:0000256" key="2">
    <source>
        <dbReference type="ARBA" id="ARBA00005336"/>
    </source>
</evidence>
<accession>A0AA38H9T1</accession>
<dbReference type="EC" id="3.2.1.21" evidence="3"/>
<dbReference type="InterPro" id="IPR036962">
    <property type="entry name" value="Glyco_hydro_3_N_sf"/>
</dbReference>
<dbReference type="Gene3D" id="3.20.20.300">
    <property type="entry name" value="Glycoside hydrolase, family 3, N-terminal domain"/>
    <property type="match status" value="1"/>
</dbReference>
<keyword evidence="8" id="KW-1185">Reference proteome</keyword>
<dbReference type="InterPro" id="IPR001764">
    <property type="entry name" value="Glyco_hydro_3_N"/>
</dbReference>
<protein>
    <recommendedName>
        <fullName evidence="3">beta-glucosidase</fullName>
        <ecNumber evidence="3">3.2.1.21</ecNumber>
    </recommendedName>
</protein>
<dbReference type="EMBL" id="JAKWFO010000005">
    <property type="protein sequence ID" value="KAI9636985.1"/>
    <property type="molecule type" value="Genomic_DNA"/>
</dbReference>
<proteinExistence type="inferred from homology"/>
<dbReference type="SUPFAM" id="SSF52279">
    <property type="entry name" value="Beta-D-glucan exohydrolase, C-terminal domain"/>
    <property type="match status" value="1"/>
</dbReference>
<dbReference type="InterPro" id="IPR026891">
    <property type="entry name" value="Fn3-like"/>
</dbReference>
<dbReference type="FunFam" id="2.60.40.10:FF:000495">
    <property type="entry name" value="Periplasmic beta-glucosidase"/>
    <property type="match status" value="1"/>
</dbReference>
<evidence type="ECO:0000256" key="4">
    <source>
        <dbReference type="ARBA" id="ARBA00022801"/>
    </source>
</evidence>
<comment type="caution">
    <text evidence="7">The sequence shown here is derived from an EMBL/GenBank/DDBJ whole genome shotgun (WGS) entry which is preliminary data.</text>
</comment>
<name>A0AA38H9T1_9TREE</name>
<dbReference type="PRINTS" id="PR00133">
    <property type="entry name" value="GLHYDRLASE3"/>
</dbReference>
<reference evidence="7" key="1">
    <citation type="journal article" date="2022" name="G3 (Bethesda)">
        <title>High quality genome of the basidiomycete yeast Dioszegia hungarica PDD-24b-2 isolated from cloud water.</title>
        <authorList>
            <person name="Jarrige D."/>
            <person name="Haridas S."/>
            <person name="Bleykasten-Grosshans C."/>
            <person name="Joly M."/>
            <person name="Nadalig T."/>
            <person name="Sancelme M."/>
            <person name="Vuilleumier S."/>
            <person name="Grigoriev I.V."/>
            <person name="Amato P."/>
            <person name="Bringel F."/>
        </authorList>
    </citation>
    <scope>NUCLEOTIDE SEQUENCE</scope>
    <source>
        <strain evidence="7">PDD-24b-2</strain>
    </source>
</reference>
<dbReference type="Pfam" id="PF00933">
    <property type="entry name" value="Glyco_hydro_3"/>
    <property type="match status" value="1"/>
</dbReference>
<dbReference type="Pfam" id="PF07691">
    <property type="entry name" value="PA14"/>
    <property type="match status" value="1"/>
</dbReference>
<evidence type="ECO:0000259" key="6">
    <source>
        <dbReference type="PROSITE" id="PS51820"/>
    </source>
</evidence>
<feature type="domain" description="PA14" evidence="6">
    <location>
        <begin position="430"/>
        <end position="588"/>
    </location>
</feature>